<dbReference type="RefSeq" id="WP_137115044.1">
    <property type="nucleotide sequence ID" value="NZ_CP032321.1"/>
</dbReference>
<dbReference type="SUPFAM" id="SSF88723">
    <property type="entry name" value="PIN domain-like"/>
    <property type="match status" value="1"/>
</dbReference>
<dbReference type="EMBL" id="CP032321">
    <property type="protein sequence ID" value="QCN95071.1"/>
    <property type="molecule type" value="Genomic_DNA"/>
</dbReference>
<sequence length="156" mass="16618">MRVALDTNLLVYAEGVAFLPSDTHKPAVVHDLLDAVPAEDVVVPAQVLGELYRVLTGKAKRPATEVRTAILNWCDLYAPVDTTAAVMMAAVDLAAIHRLSIWDSVVLSAAAESGCRLMLSEDMQEGFTWRGLTVVNPFSAAPHPLLSALLAGKPAS</sequence>
<dbReference type="Proteomes" id="UP000298595">
    <property type="component" value="Chromosome"/>
</dbReference>
<evidence type="ECO:0000313" key="3">
    <source>
        <dbReference type="Proteomes" id="UP000298595"/>
    </source>
</evidence>
<gene>
    <name evidence="2" type="ORF">D3093_07285</name>
</gene>
<dbReference type="InterPro" id="IPR029060">
    <property type="entry name" value="PIN-like_dom_sf"/>
</dbReference>
<dbReference type="CDD" id="cd18692">
    <property type="entry name" value="PIN_VapC-like"/>
    <property type="match status" value="1"/>
</dbReference>
<organism evidence="2 3">
    <name type="scientific">Azospirillum argentinense</name>
    <dbReference type="NCBI Taxonomy" id="2970906"/>
    <lineage>
        <taxon>Bacteria</taxon>
        <taxon>Pseudomonadati</taxon>
        <taxon>Pseudomonadota</taxon>
        <taxon>Alphaproteobacteria</taxon>
        <taxon>Rhodospirillales</taxon>
        <taxon>Azospirillaceae</taxon>
        <taxon>Azospirillum</taxon>
    </lineage>
</organism>
<protein>
    <submittedName>
        <fullName evidence="2">PIN domain-containing protein</fullName>
    </submittedName>
</protein>
<dbReference type="AlphaFoldDB" id="A0A4D8PIA8"/>
<name>A0A4D8PIA8_9PROT</name>
<evidence type="ECO:0000313" key="2">
    <source>
        <dbReference type="EMBL" id="QCN95071.1"/>
    </source>
</evidence>
<dbReference type="Pfam" id="PF01850">
    <property type="entry name" value="PIN"/>
    <property type="match status" value="1"/>
</dbReference>
<reference evidence="2 3" key="1">
    <citation type="submission" date="2018-09" db="EMBL/GenBank/DDBJ databases">
        <title>Whole genome based analysis of evolution and adaptive divergence in Indian and Brazilian strains of Azospirillum brasilense.</title>
        <authorList>
            <person name="Singh C."/>
            <person name="Tripathi A.K."/>
        </authorList>
    </citation>
    <scope>NUCLEOTIDE SEQUENCE [LARGE SCALE GENOMIC DNA]</scope>
    <source>
        <strain evidence="2 3">MTCC4035</strain>
    </source>
</reference>
<evidence type="ECO:0000259" key="1">
    <source>
        <dbReference type="Pfam" id="PF01850"/>
    </source>
</evidence>
<feature type="domain" description="PIN" evidence="1">
    <location>
        <begin position="4"/>
        <end position="122"/>
    </location>
</feature>
<dbReference type="Gene3D" id="3.40.50.1010">
    <property type="entry name" value="5'-nuclease"/>
    <property type="match status" value="1"/>
</dbReference>
<dbReference type="KEGG" id="aare:D3093_07285"/>
<accession>A0A4D8PIA8</accession>
<proteinExistence type="predicted"/>
<dbReference type="InterPro" id="IPR002716">
    <property type="entry name" value="PIN_dom"/>
</dbReference>